<gene>
    <name evidence="2" type="ORF">ACHKAR_05455</name>
</gene>
<dbReference type="RefSeq" id="WP_395416503.1">
    <property type="nucleotide sequence ID" value="NZ_JBIPKE010000013.1"/>
</dbReference>
<organism evidence="2 3">
    <name type="scientific">Marinoscillum luteum</name>
    <dbReference type="NCBI Taxonomy" id="861051"/>
    <lineage>
        <taxon>Bacteria</taxon>
        <taxon>Pseudomonadati</taxon>
        <taxon>Bacteroidota</taxon>
        <taxon>Cytophagia</taxon>
        <taxon>Cytophagales</taxon>
        <taxon>Reichenbachiellaceae</taxon>
        <taxon>Marinoscillum</taxon>
    </lineage>
</organism>
<sequence length="325" mass="37580">MKKQKRKTENCLNCGFPLKSTFEYCPQCGQENTDNQISFGKLIKDFLANYFSLDSRFGRSIRPFFLKPGTLTREFMEGKRVKYANPIRLYLVVSLIHFFFFSINMDGKSDKNQGIIKQSTPDFTDNTPTIVTETEDLDSLDTSWPISGSEWKIINRMARDKAADYSIEQIEDSIHNEQKPFAAAYINRQIIKLTKSDMPTINRYIVKNIPILMFFLLPVYALLLKVFFRKGLYINHIIHSLHLHSFAFIALTFLWILGLISPSWADTMDIVFLLAIMGYLAVSFKNTYQLGYMTAIYKVFLSGFLYTIIMGLSLFFGVVISLLFY</sequence>
<keyword evidence="1" id="KW-0472">Membrane</keyword>
<evidence type="ECO:0000256" key="1">
    <source>
        <dbReference type="SAM" id="Phobius"/>
    </source>
</evidence>
<feature type="transmembrane region" description="Helical" evidence="1">
    <location>
        <begin position="270"/>
        <end position="288"/>
    </location>
</feature>
<evidence type="ECO:0000313" key="3">
    <source>
        <dbReference type="Proteomes" id="UP001610063"/>
    </source>
</evidence>
<feature type="transmembrane region" description="Helical" evidence="1">
    <location>
        <begin position="209"/>
        <end position="228"/>
    </location>
</feature>
<dbReference type="InterPro" id="IPR022134">
    <property type="entry name" value="DUF3667"/>
</dbReference>
<dbReference type="Proteomes" id="UP001610063">
    <property type="component" value="Unassembled WGS sequence"/>
</dbReference>
<comment type="caution">
    <text evidence="2">The sequence shown here is derived from an EMBL/GenBank/DDBJ whole genome shotgun (WGS) entry which is preliminary data.</text>
</comment>
<keyword evidence="1" id="KW-0812">Transmembrane</keyword>
<protein>
    <submittedName>
        <fullName evidence="2">DUF3667 domain-containing protein</fullName>
    </submittedName>
</protein>
<evidence type="ECO:0000313" key="2">
    <source>
        <dbReference type="EMBL" id="MFH6982871.1"/>
    </source>
</evidence>
<reference evidence="2 3" key="1">
    <citation type="journal article" date="2013" name="Int. J. Syst. Evol. Microbiol.">
        <title>Marinoscillum luteum sp. nov., isolated from marine sediment.</title>
        <authorList>
            <person name="Cha I.T."/>
            <person name="Park S.J."/>
            <person name="Kim S.J."/>
            <person name="Kim J.G."/>
            <person name="Jung M.Y."/>
            <person name="Shin K.S."/>
            <person name="Kwon K.K."/>
            <person name="Yang S.H."/>
            <person name="Seo Y.S."/>
            <person name="Rhee S.K."/>
        </authorList>
    </citation>
    <scope>NUCLEOTIDE SEQUENCE [LARGE SCALE GENOMIC DNA]</scope>
    <source>
        <strain evidence="2 3">KCTC 23939</strain>
    </source>
</reference>
<proteinExistence type="predicted"/>
<dbReference type="Pfam" id="PF12412">
    <property type="entry name" value="DUF3667"/>
    <property type="match status" value="1"/>
</dbReference>
<dbReference type="EMBL" id="JBIPKE010000013">
    <property type="protein sequence ID" value="MFH6982871.1"/>
    <property type="molecule type" value="Genomic_DNA"/>
</dbReference>
<keyword evidence="3" id="KW-1185">Reference proteome</keyword>
<feature type="transmembrane region" description="Helical" evidence="1">
    <location>
        <begin position="87"/>
        <end position="105"/>
    </location>
</feature>
<feature type="transmembrane region" description="Helical" evidence="1">
    <location>
        <begin position="240"/>
        <end position="264"/>
    </location>
</feature>
<feature type="transmembrane region" description="Helical" evidence="1">
    <location>
        <begin position="300"/>
        <end position="324"/>
    </location>
</feature>
<keyword evidence="1" id="KW-1133">Transmembrane helix</keyword>
<accession>A0ABW7N5P4</accession>
<name>A0ABW7N5P4_9BACT</name>